<feature type="chain" id="PRO_5007855870" description="Secreted protein" evidence="1">
    <location>
        <begin position="26"/>
        <end position="99"/>
    </location>
</feature>
<protein>
    <recommendedName>
        <fullName evidence="4">Secreted protein</fullName>
    </recommendedName>
</protein>
<gene>
    <name evidence="2" type="ORF">EXIGLDRAFT_844290</name>
</gene>
<dbReference type="Proteomes" id="UP000077266">
    <property type="component" value="Unassembled WGS sequence"/>
</dbReference>
<organism evidence="2 3">
    <name type="scientific">Exidia glandulosa HHB12029</name>
    <dbReference type="NCBI Taxonomy" id="1314781"/>
    <lineage>
        <taxon>Eukaryota</taxon>
        <taxon>Fungi</taxon>
        <taxon>Dikarya</taxon>
        <taxon>Basidiomycota</taxon>
        <taxon>Agaricomycotina</taxon>
        <taxon>Agaricomycetes</taxon>
        <taxon>Auriculariales</taxon>
        <taxon>Exidiaceae</taxon>
        <taxon>Exidia</taxon>
    </lineage>
</organism>
<keyword evidence="3" id="KW-1185">Reference proteome</keyword>
<dbReference type="InParanoid" id="A0A165C4W1"/>
<sequence>MALASRRLAALFVAILARTSPHSSARRVHSSQALSVSVDSDLDLPLCDAWCTCCRFSGRQGFLSQTFSSVTATSSRWQARADDAVDQLANLVHMARAVV</sequence>
<evidence type="ECO:0000313" key="2">
    <source>
        <dbReference type="EMBL" id="KZV81823.1"/>
    </source>
</evidence>
<keyword evidence="1" id="KW-0732">Signal</keyword>
<name>A0A165C4W1_EXIGL</name>
<reference evidence="2 3" key="1">
    <citation type="journal article" date="2016" name="Mol. Biol. Evol.">
        <title>Comparative Genomics of Early-Diverging Mushroom-Forming Fungi Provides Insights into the Origins of Lignocellulose Decay Capabilities.</title>
        <authorList>
            <person name="Nagy L.G."/>
            <person name="Riley R."/>
            <person name="Tritt A."/>
            <person name="Adam C."/>
            <person name="Daum C."/>
            <person name="Floudas D."/>
            <person name="Sun H."/>
            <person name="Yadav J.S."/>
            <person name="Pangilinan J."/>
            <person name="Larsson K.H."/>
            <person name="Matsuura K."/>
            <person name="Barry K."/>
            <person name="Labutti K."/>
            <person name="Kuo R."/>
            <person name="Ohm R.A."/>
            <person name="Bhattacharya S.S."/>
            <person name="Shirouzu T."/>
            <person name="Yoshinaga Y."/>
            <person name="Martin F.M."/>
            <person name="Grigoriev I.V."/>
            <person name="Hibbett D.S."/>
        </authorList>
    </citation>
    <scope>NUCLEOTIDE SEQUENCE [LARGE SCALE GENOMIC DNA]</scope>
    <source>
        <strain evidence="2 3">HHB12029</strain>
    </source>
</reference>
<evidence type="ECO:0008006" key="4">
    <source>
        <dbReference type="Google" id="ProtNLM"/>
    </source>
</evidence>
<dbReference type="AlphaFoldDB" id="A0A165C4W1"/>
<feature type="signal peptide" evidence="1">
    <location>
        <begin position="1"/>
        <end position="25"/>
    </location>
</feature>
<dbReference type="EMBL" id="KV426365">
    <property type="protein sequence ID" value="KZV81823.1"/>
    <property type="molecule type" value="Genomic_DNA"/>
</dbReference>
<evidence type="ECO:0000256" key="1">
    <source>
        <dbReference type="SAM" id="SignalP"/>
    </source>
</evidence>
<proteinExistence type="predicted"/>
<accession>A0A165C4W1</accession>
<evidence type="ECO:0000313" key="3">
    <source>
        <dbReference type="Proteomes" id="UP000077266"/>
    </source>
</evidence>